<keyword evidence="7" id="KW-1185">Reference proteome</keyword>
<protein>
    <recommendedName>
        <fullName evidence="3">tRNA selenocysteine-associated protein 1</fullName>
    </recommendedName>
</protein>
<dbReference type="EMBL" id="CARXXK010000004">
    <property type="protein sequence ID" value="CAI6364514.1"/>
    <property type="molecule type" value="Genomic_DNA"/>
</dbReference>
<dbReference type="PANTHER" id="PTHR37457:SF3">
    <property type="entry name" value="TRNA SELENOCYSTEINE-ASSOCIATED PROTEIN 1"/>
    <property type="match status" value="1"/>
</dbReference>
<keyword evidence="2 4" id="KW-0694">RNA-binding</keyword>
<dbReference type="Proteomes" id="UP001160148">
    <property type="component" value="Unassembled WGS sequence"/>
</dbReference>
<dbReference type="SMART" id="SM00360">
    <property type="entry name" value="RRM"/>
    <property type="match status" value="2"/>
</dbReference>
<dbReference type="FunFam" id="3.30.70.330:FF:000159">
    <property type="entry name" value="tRNA selenocysteine 1-associated protein 1"/>
    <property type="match status" value="1"/>
</dbReference>
<evidence type="ECO:0000259" key="5">
    <source>
        <dbReference type="PROSITE" id="PS50102"/>
    </source>
</evidence>
<dbReference type="AlphaFoldDB" id="A0AAV0X841"/>
<dbReference type="Pfam" id="PF00076">
    <property type="entry name" value="RRM_1"/>
    <property type="match status" value="2"/>
</dbReference>
<organism evidence="6 7">
    <name type="scientific">Macrosiphum euphorbiae</name>
    <name type="common">potato aphid</name>
    <dbReference type="NCBI Taxonomy" id="13131"/>
    <lineage>
        <taxon>Eukaryota</taxon>
        <taxon>Metazoa</taxon>
        <taxon>Ecdysozoa</taxon>
        <taxon>Arthropoda</taxon>
        <taxon>Hexapoda</taxon>
        <taxon>Insecta</taxon>
        <taxon>Pterygota</taxon>
        <taxon>Neoptera</taxon>
        <taxon>Paraneoptera</taxon>
        <taxon>Hemiptera</taxon>
        <taxon>Sternorrhyncha</taxon>
        <taxon>Aphidomorpha</taxon>
        <taxon>Aphidoidea</taxon>
        <taxon>Aphididae</taxon>
        <taxon>Macrosiphini</taxon>
        <taxon>Macrosiphum</taxon>
    </lineage>
</organism>
<evidence type="ECO:0000256" key="3">
    <source>
        <dbReference type="ARBA" id="ARBA00033477"/>
    </source>
</evidence>
<proteinExistence type="inferred from homology"/>
<dbReference type="InterPro" id="IPR035979">
    <property type="entry name" value="RBD_domain_sf"/>
</dbReference>
<sequence length="285" mass="32719">MYSNQYTPQYFQYIQPYQQSPANNYQMYNYNQQLAYSTPQPTQTAATFIGQTIPVQQPQATNPRKKLSTVWMGNVEPYMTESFITSAFHKMGEFPKNVKLIRNKDTGQNAGYAYVDLYDPVSVMRKLNGKFIHGTNPPVKFKINHTLNDGKFTSNGRGFSVWLGDLSPGVDDNQLYETFSSRYPSIRKAKVVLDSYGFSRGYGFMNFAIEEERKHFLNNMNGFPGLGSKPIKVAIPKSKRLVASNDSQEYNASQDYGQYFETDCWRLASGIWFNLERNLEAIYEL</sequence>
<dbReference type="GO" id="GO:0003723">
    <property type="term" value="F:RNA binding"/>
    <property type="evidence" value="ECO:0007669"/>
    <property type="project" value="UniProtKB-UniRule"/>
</dbReference>
<feature type="domain" description="RRM" evidence="5">
    <location>
        <begin position="159"/>
        <end position="238"/>
    </location>
</feature>
<dbReference type="PROSITE" id="PS50102">
    <property type="entry name" value="RRM"/>
    <property type="match status" value="2"/>
</dbReference>
<dbReference type="InterPro" id="IPR000504">
    <property type="entry name" value="RRM_dom"/>
</dbReference>
<name>A0AAV0X841_9HEMI</name>
<comment type="caution">
    <text evidence="6">The sequence shown here is derived from an EMBL/GenBank/DDBJ whole genome shotgun (WGS) entry which is preliminary data.</text>
</comment>
<evidence type="ECO:0000256" key="4">
    <source>
        <dbReference type="PROSITE-ProRule" id="PRU00176"/>
    </source>
</evidence>
<dbReference type="InterPro" id="IPR012677">
    <property type="entry name" value="Nucleotide-bd_a/b_plait_sf"/>
</dbReference>
<evidence type="ECO:0000313" key="7">
    <source>
        <dbReference type="Proteomes" id="UP001160148"/>
    </source>
</evidence>
<comment type="similarity">
    <text evidence="1">Belongs to the RRM TRSPAP family.</text>
</comment>
<feature type="domain" description="RRM" evidence="5">
    <location>
        <begin position="68"/>
        <end position="146"/>
    </location>
</feature>
<dbReference type="SUPFAM" id="SSF54928">
    <property type="entry name" value="RNA-binding domain, RBD"/>
    <property type="match status" value="2"/>
</dbReference>
<evidence type="ECO:0000313" key="6">
    <source>
        <dbReference type="EMBL" id="CAI6364514.1"/>
    </source>
</evidence>
<evidence type="ECO:0000256" key="2">
    <source>
        <dbReference type="ARBA" id="ARBA00022884"/>
    </source>
</evidence>
<dbReference type="PANTHER" id="PTHR37457">
    <property type="entry name" value="TRNA SELENOCYSTEINE 1-ASSOCIATED PROTEIN 1-RELATED"/>
    <property type="match status" value="1"/>
</dbReference>
<evidence type="ECO:0000256" key="1">
    <source>
        <dbReference type="ARBA" id="ARBA00008920"/>
    </source>
</evidence>
<accession>A0AAV0X841</accession>
<reference evidence="6 7" key="1">
    <citation type="submission" date="2023-01" db="EMBL/GenBank/DDBJ databases">
        <authorList>
            <person name="Whitehead M."/>
        </authorList>
    </citation>
    <scope>NUCLEOTIDE SEQUENCE [LARGE SCALE GENOMIC DNA]</scope>
</reference>
<dbReference type="InterPro" id="IPR040434">
    <property type="entry name" value="TSAP1"/>
</dbReference>
<dbReference type="Gene3D" id="3.30.70.330">
    <property type="match status" value="2"/>
</dbReference>
<gene>
    <name evidence="6" type="ORF">MEUPH1_LOCUS19329</name>
</gene>